<evidence type="ECO:0000256" key="2">
    <source>
        <dbReference type="ARBA" id="ARBA00022801"/>
    </source>
</evidence>
<dbReference type="InterPro" id="IPR000073">
    <property type="entry name" value="AB_hydrolase_1"/>
</dbReference>
<dbReference type="InterPro" id="IPR050266">
    <property type="entry name" value="AB_hydrolase_sf"/>
</dbReference>
<dbReference type="SUPFAM" id="SSF53474">
    <property type="entry name" value="alpha/beta-Hydrolases"/>
    <property type="match status" value="1"/>
</dbReference>
<sequence>MESRRFTLSRALGVCGEGLPFVFEASQSVGMCPGYFLVWVALFLQLVSIGMHTCMKLSNEQTEEQRIYKEMLKEQESYGAMEEQAASFQAAAFQEAGAYSGYDATYATAGYDGSTGYDAAGAQYAGYPAAGSFGGAPGASVMPQPAGMPQGGSTGIDCRARAVELTGLHGSMKRHGSLLQGFLGEATDEAGANVARSLRRNSLFGDQATSPVKAAKGVPDGTVMLFTLVCLPLVLTAFAFFIMGRAAEVPAGAQRVRKSRQLTRAVVSRRERRVRVGGVAWRPASALPSRPGTTALPLVIHRVAARAGEGGSESPTDGDPEAGDELVRCWDSRVRGNELDETYPIAGQSLPPTLPVLSLSRPGSAWGMPSWSWAELAPPTSSQLPEEPPKPSRRVQARWQDDPDDGPVKNPMGVSVRLDGVLSPTPENRTVNVVRVKDGSVILRAHVSENQESSSINLLVPSDGAVDPFNSLHVGSLGDVHALLPVCGDDALTHLPEGERVGRQRGDVRYGVVRAGHAIETSQGSFVDEAFLAGWSEIPQCRCGLDAHQSTMRSKEGLELSLPLRDGITLAAQAWGLRGVSSSLHGRPLLALHGWLDNSNSFLELAPALADLGFLVVAPDWPGHGRSQHRSLDASYLATDLPWYAAEVAQELSWTRFGLLGHSMGAAAATLMAASHYPSEEALVALCCVEMLGPIARPARHSPQHLRKGLHSREKFLARQLRGVEKVYGSLEDCIQARLRTVKALPGDQRLTSLSARRLVERAVQTFEDDALGSSWRFRHDTRLNSPSPSYYSEEQVLVLLRHITVPSLLLEADPEGGHAWPRDHLWWEARKAAVKGLRCQQLPGGHHLHLDEDTAPACVEAIATFLQEQVKMQGWEEVELS</sequence>
<organism evidence="6 7">
    <name type="scientific">Durusdinium trenchii</name>
    <dbReference type="NCBI Taxonomy" id="1381693"/>
    <lineage>
        <taxon>Eukaryota</taxon>
        <taxon>Sar</taxon>
        <taxon>Alveolata</taxon>
        <taxon>Dinophyceae</taxon>
        <taxon>Suessiales</taxon>
        <taxon>Symbiodiniaceae</taxon>
        <taxon>Durusdinium</taxon>
    </lineage>
</organism>
<keyword evidence="2" id="KW-0378">Hydrolase</keyword>
<keyword evidence="7" id="KW-1185">Reference proteome</keyword>
<dbReference type="PANTHER" id="PTHR43798">
    <property type="entry name" value="MONOACYLGLYCEROL LIPASE"/>
    <property type="match status" value="1"/>
</dbReference>
<proteinExistence type="inferred from homology"/>
<evidence type="ECO:0000313" key="6">
    <source>
        <dbReference type="EMBL" id="CAK8999535.1"/>
    </source>
</evidence>
<name>A0ABP0IAC1_9DINO</name>
<feature type="domain" description="AB hydrolase-1" evidence="5">
    <location>
        <begin position="588"/>
        <end position="853"/>
    </location>
</feature>
<feature type="non-terminal residue" evidence="6">
    <location>
        <position position="882"/>
    </location>
</feature>
<evidence type="ECO:0000313" key="7">
    <source>
        <dbReference type="Proteomes" id="UP001642484"/>
    </source>
</evidence>
<accession>A0ABP0IAC1</accession>
<evidence type="ECO:0000259" key="5">
    <source>
        <dbReference type="Pfam" id="PF00561"/>
    </source>
</evidence>
<protein>
    <recommendedName>
        <fullName evidence="5">AB hydrolase-1 domain-containing protein</fullName>
    </recommendedName>
</protein>
<dbReference type="EMBL" id="CAXAMN010002425">
    <property type="protein sequence ID" value="CAK8999535.1"/>
    <property type="molecule type" value="Genomic_DNA"/>
</dbReference>
<keyword evidence="4" id="KW-0812">Transmembrane</keyword>
<comment type="similarity">
    <text evidence="1">Belongs to the AB hydrolase superfamily.</text>
</comment>
<dbReference type="PANTHER" id="PTHR43798:SF14">
    <property type="entry name" value="SERINE HYDROLASE-LIKE PROTEIN DDB_G0286239"/>
    <property type="match status" value="1"/>
</dbReference>
<evidence type="ECO:0000256" key="4">
    <source>
        <dbReference type="SAM" id="Phobius"/>
    </source>
</evidence>
<reference evidence="6 7" key="1">
    <citation type="submission" date="2024-02" db="EMBL/GenBank/DDBJ databases">
        <authorList>
            <person name="Chen Y."/>
            <person name="Shah S."/>
            <person name="Dougan E. K."/>
            <person name="Thang M."/>
            <person name="Chan C."/>
        </authorList>
    </citation>
    <scope>NUCLEOTIDE SEQUENCE [LARGE SCALE GENOMIC DNA]</scope>
</reference>
<feature type="transmembrane region" description="Helical" evidence="4">
    <location>
        <begin position="223"/>
        <end position="243"/>
    </location>
</feature>
<keyword evidence="4" id="KW-0472">Membrane</keyword>
<evidence type="ECO:0000256" key="3">
    <source>
        <dbReference type="SAM" id="MobiDB-lite"/>
    </source>
</evidence>
<feature type="region of interest" description="Disordered" evidence="3">
    <location>
        <begin position="377"/>
        <end position="410"/>
    </location>
</feature>
<gene>
    <name evidence="6" type="ORF">CCMP2556_LOCUS5689</name>
</gene>
<comment type="caution">
    <text evidence="6">The sequence shown here is derived from an EMBL/GenBank/DDBJ whole genome shotgun (WGS) entry which is preliminary data.</text>
</comment>
<feature type="transmembrane region" description="Helical" evidence="4">
    <location>
        <begin position="36"/>
        <end position="55"/>
    </location>
</feature>
<dbReference type="Pfam" id="PF00561">
    <property type="entry name" value="Abhydrolase_1"/>
    <property type="match status" value="1"/>
</dbReference>
<dbReference type="Proteomes" id="UP001642484">
    <property type="component" value="Unassembled WGS sequence"/>
</dbReference>
<dbReference type="Gene3D" id="3.40.50.1820">
    <property type="entry name" value="alpha/beta hydrolase"/>
    <property type="match status" value="1"/>
</dbReference>
<keyword evidence="4" id="KW-1133">Transmembrane helix</keyword>
<dbReference type="InterPro" id="IPR029058">
    <property type="entry name" value="AB_hydrolase_fold"/>
</dbReference>
<evidence type="ECO:0000256" key="1">
    <source>
        <dbReference type="ARBA" id="ARBA00008645"/>
    </source>
</evidence>